<evidence type="ECO:0000313" key="7">
    <source>
        <dbReference type="EMBL" id="SZX76231.1"/>
    </source>
</evidence>
<evidence type="ECO:0000313" key="8">
    <source>
        <dbReference type="Proteomes" id="UP000256970"/>
    </source>
</evidence>
<keyword evidence="2 5" id="KW-0812">Transmembrane</keyword>
<feature type="domain" description="VTT" evidence="6">
    <location>
        <begin position="58"/>
        <end position="178"/>
    </location>
</feature>
<keyword evidence="3 5" id="KW-1133">Transmembrane helix</keyword>
<accession>A0A383WFN9</accession>
<proteinExistence type="predicted"/>
<dbReference type="GO" id="GO:0016020">
    <property type="term" value="C:membrane"/>
    <property type="evidence" value="ECO:0007669"/>
    <property type="project" value="UniProtKB-SubCell"/>
</dbReference>
<dbReference type="InterPro" id="IPR032816">
    <property type="entry name" value="VTT_dom"/>
</dbReference>
<dbReference type="STRING" id="3088.A0A383WFN9"/>
<sequence>MPRLQAHELHALVHNFPPSSLPAVITLRDTLLAYAETYPKTVAVGILMLYSIMQTFAIPGTISLSLLSGALYGSTRGFLLVAAVSTAGSCSCYGMSCLLWRPIARAVWADRIEGFKSEVAKRRHDLLSYIIFLRVTPMLPNVFINVASPIVGVPLLDFALGTLIGCAPNNFMAAHAGDHLSDLDSLADLYNPRMLLLGLTVGCIALLPVYMKHRHDKERAIAMLAQKIR</sequence>
<dbReference type="EMBL" id="FNXT01001251">
    <property type="protein sequence ID" value="SZX76231.1"/>
    <property type="molecule type" value="Genomic_DNA"/>
</dbReference>
<comment type="subcellular location">
    <subcellularLocation>
        <location evidence="1">Membrane</location>
        <topology evidence="1">Multi-pass membrane protein</topology>
    </subcellularLocation>
</comment>
<feature type="transmembrane region" description="Helical" evidence="5">
    <location>
        <begin position="47"/>
        <end position="72"/>
    </location>
</feature>
<protein>
    <recommendedName>
        <fullName evidence="6">VTT domain-containing protein</fullName>
    </recommendedName>
</protein>
<feature type="transmembrane region" description="Helical" evidence="5">
    <location>
        <begin position="78"/>
        <end position="100"/>
    </location>
</feature>
<reference evidence="7 8" key="1">
    <citation type="submission" date="2016-10" db="EMBL/GenBank/DDBJ databases">
        <authorList>
            <person name="Cai Z."/>
        </authorList>
    </citation>
    <scope>NUCLEOTIDE SEQUENCE [LARGE SCALE GENOMIC DNA]</scope>
</reference>
<feature type="transmembrane region" description="Helical" evidence="5">
    <location>
        <begin position="194"/>
        <end position="211"/>
    </location>
</feature>
<evidence type="ECO:0000256" key="3">
    <source>
        <dbReference type="ARBA" id="ARBA00022989"/>
    </source>
</evidence>
<name>A0A383WFN9_TETOB</name>
<evidence type="ECO:0000256" key="5">
    <source>
        <dbReference type="SAM" id="Phobius"/>
    </source>
</evidence>
<dbReference type="InterPro" id="IPR045014">
    <property type="entry name" value="TM41A/B"/>
</dbReference>
<evidence type="ECO:0000256" key="4">
    <source>
        <dbReference type="ARBA" id="ARBA00023136"/>
    </source>
</evidence>
<dbReference type="GO" id="GO:0000045">
    <property type="term" value="P:autophagosome assembly"/>
    <property type="evidence" value="ECO:0007669"/>
    <property type="project" value="TreeGrafter"/>
</dbReference>
<organism evidence="7 8">
    <name type="scientific">Tetradesmus obliquus</name>
    <name type="common">Green alga</name>
    <name type="synonym">Acutodesmus obliquus</name>
    <dbReference type="NCBI Taxonomy" id="3088"/>
    <lineage>
        <taxon>Eukaryota</taxon>
        <taxon>Viridiplantae</taxon>
        <taxon>Chlorophyta</taxon>
        <taxon>core chlorophytes</taxon>
        <taxon>Chlorophyceae</taxon>
        <taxon>CS clade</taxon>
        <taxon>Sphaeropleales</taxon>
        <taxon>Scenedesmaceae</taxon>
        <taxon>Tetradesmus</taxon>
    </lineage>
</organism>
<dbReference type="PANTHER" id="PTHR43220:SF7">
    <property type="entry name" value="SNARE ASSOCIATED GOLGI PROTEIN FAMILY"/>
    <property type="match status" value="1"/>
</dbReference>
<evidence type="ECO:0000256" key="1">
    <source>
        <dbReference type="ARBA" id="ARBA00004141"/>
    </source>
</evidence>
<dbReference type="AlphaFoldDB" id="A0A383WFN9"/>
<dbReference type="Pfam" id="PF09335">
    <property type="entry name" value="VTT_dom"/>
    <property type="match status" value="1"/>
</dbReference>
<dbReference type="Proteomes" id="UP000256970">
    <property type="component" value="Unassembled WGS sequence"/>
</dbReference>
<keyword evidence="4 5" id="KW-0472">Membrane</keyword>
<dbReference type="PANTHER" id="PTHR43220">
    <property type="match status" value="1"/>
</dbReference>
<evidence type="ECO:0000259" key="6">
    <source>
        <dbReference type="Pfam" id="PF09335"/>
    </source>
</evidence>
<keyword evidence="8" id="KW-1185">Reference proteome</keyword>
<gene>
    <name evidence="7" type="ORF">BQ4739_LOCUS16592</name>
</gene>
<evidence type="ECO:0000256" key="2">
    <source>
        <dbReference type="ARBA" id="ARBA00022692"/>
    </source>
</evidence>